<dbReference type="EMBL" id="CP051677">
    <property type="protein sequence ID" value="QJD80302.1"/>
    <property type="molecule type" value="Genomic_DNA"/>
</dbReference>
<feature type="coiled-coil region" evidence="9">
    <location>
        <begin position="127"/>
        <end position="158"/>
    </location>
</feature>
<keyword evidence="6" id="KW-0805">Transcription regulation</keyword>
<dbReference type="Proteomes" id="UP000501128">
    <property type="component" value="Chromosome"/>
</dbReference>
<dbReference type="CDD" id="cd00082">
    <property type="entry name" value="HisKA"/>
    <property type="match status" value="1"/>
</dbReference>
<evidence type="ECO:0000256" key="7">
    <source>
        <dbReference type="ARBA" id="ARBA00023163"/>
    </source>
</evidence>
<comment type="catalytic activity">
    <reaction evidence="1">
        <text>ATP + protein L-histidine = ADP + protein N-phospho-L-histidine.</text>
        <dbReference type="EC" id="2.7.13.3"/>
    </reaction>
</comment>
<evidence type="ECO:0000256" key="2">
    <source>
        <dbReference type="ARBA" id="ARBA00012438"/>
    </source>
</evidence>
<dbReference type="GO" id="GO:0043565">
    <property type="term" value="F:sequence-specific DNA binding"/>
    <property type="evidence" value="ECO:0007669"/>
    <property type="project" value="InterPro"/>
</dbReference>
<evidence type="ECO:0000256" key="9">
    <source>
        <dbReference type="SAM" id="Coils"/>
    </source>
</evidence>
<dbReference type="Gene3D" id="3.40.50.2300">
    <property type="match status" value="1"/>
</dbReference>
<dbReference type="InterPro" id="IPR018060">
    <property type="entry name" value="HTH_AraC"/>
</dbReference>
<keyword evidence="3 8" id="KW-0597">Phosphoprotein</keyword>
<dbReference type="KEGG" id="srho:HH216_19145"/>
<evidence type="ECO:0000256" key="3">
    <source>
        <dbReference type="ARBA" id="ARBA00022553"/>
    </source>
</evidence>
<dbReference type="SMART" id="SM00342">
    <property type="entry name" value="HTH_ARAC"/>
    <property type="match status" value="1"/>
</dbReference>
<gene>
    <name evidence="13" type="ORF">HH216_19145</name>
</gene>
<dbReference type="InterPro" id="IPR036097">
    <property type="entry name" value="HisK_dim/P_sf"/>
</dbReference>
<dbReference type="InterPro" id="IPR009057">
    <property type="entry name" value="Homeodomain-like_sf"/>
</dbReference>
<evidence type="ECO:0000256" key="5">
    <source>
        <dbReference type="ARBA" id="ARBA00022777"/>
    </source>
</evidence>
<dbReference type="SUPFAM" id="SSF47384">
    <property type="entry name" value="Homodimeric domain of signal transducing histidine kinase"/>
    <property type="match status" value="1"/>
</dbReference>
<evidence type="ECO:0000256" key="4">
    <source>
        <dbReference type="ARBA" id="ARBA00022679"/>
    </source>
</evidence>
<dbReference type="GO" id="GO:0003700">
    <property type="term" value="F:DNA-binding transcription factor activity"/>
    <property type="evidence" value="ECO:0007669"/>
    <property type="project" value="InterPro"/>
</dbReference>
<dbReference type="PANTHER" id="PTHR43547:SF2">
    <property type="entry name" value="HYBRID SIGNAL TRANSDUCTION HISTIDINE KINASE C"/>
    <property type="match status" value="1"/>
</dbReference>
<dbReference type="Gene3D" id="1.10.287.130">
    <property type="match status" value="1"/>
</dbReference>
<dbReference type="Pfam" id="PF02518">
    <property type="entry name" value="HATPase_c"/>
    <property type="match status" value="1"/>
</dbReference>
<dbReference type="RefSeq" id="WP_169552261.1">
    <property type="nucleotide sequence ID" value="NZ_CP051677.1"/>
</dbReference>
<protein>
    <recommendedName>
        <fullName evidence="2">histidine kinase</fullName>
        <ecNumber evidence="2">2.7.13.3</ecNumber>
    </recommendedName>
</protein>
<dbReference type="InterPro" id="IPR003594">
    <property type="entry name" value="HATPase_dom"/>
</dbReference>
<keyword evidence="9" id="KW-0175">Coiled coil</keyword>
<keyword evidence="4" id="KW-0808">Transferase</keyword>
<evidence type="ECO:0000313" key="13">
    <source>
        <dbReference type="EMBL" id="QJD80302.1"/>
    </source>
</evidence>
<dbReference type="PANTHER" id="PTHR43547">
    <property type="entry name" value="TWO-COMPONENT HISTIDINE KINASE"/>
    <property type="match status" value="1"/>
</dbReference>
<dbReference type="CDD" id="cd17574">
    <property type="entry name" value="REC_OmpR"/>
    <property type="match status" value="1"/>
</dbReference>
<dbReference type="SUPFAM" id="SSF55874">
    <property type="entry name" value="ATPase domain of HSP90 chaperone/DNA topoisomerase II/histidine kinase"/>
    <property type="match status" value="1"/>
</dbReference>
<evidence type="ECO:0000256" key="1">
    <source>
        <dbReference type="ARBA" id="ARBA00000085"/>
    </source>
</evidence>
<evidence type="ECO:0000256" key="6">
    <source>
        <dbReference type="ARBA" id="ARBA00023015"/>
    </source>
</evidence>
<dbReference type="CDD" id="cd00075">
    <property type="entry name" value="HATPase"/>
    <property type="match status" value="1"/>
</dbReference>
<dbReference type="SMART" id="SM00388">
    <property type="entry name" value="HisKA"/>
    <property type="match status" value="1"/>
</dbReference>
<dbReference type="AlphaFoldDB" id="A0A7L5DRR8"/>
<evidence type="ECO:0000259" key="11">
    <source>
        <dbReference type="PROSITE" id="PS50109"/>
    </source>
</evidence>
<dbReference type="FunFam" id="3.30.565.10:FF:000006">
    <property type="entry name" value="Sensor histidine kinase WalK"/>
    <property type="match status" value="1"/>
</dbReference>
<dbReference type="InterPro" id="IPR004358">
    <property type="entry name" value="Sig_transdc_His_kin-like_C"/>
</dbReference>
<dbReference type="SMART" id="SM00448">
    <property type="entry name" value="REC"/>
    <property type="match status" value="1"/>
</dbReference>
<reference evidence="13 14" key="1">
    <citation type="submission" date="2020-04" db="EMBL/GenBank/DDBJ databases">
        <title>Genome sequencing of novel species.</title>
        <authorList>
            <person name="Heo J."/>
            <person name="Kim S.-J."/>
            <person name="Kim J.-S."/>
            <person name="Hong S.-B."/>
            <person name="Kwon S.-W."/>
        </authorList>
    </citation>
    <scope>NUCLEOTIDE SEQUENCE [LARGE SCALE GENOMIC DNA]</scope>
    <source>
        <strain evidence="13 14">CJU-R4</strain>
    </source>
</reference>
<dbReference type="InterPro" id="IPR036890">
    <property type="entry name" value="HATPase_C_sf"/>
</dbReference>
<evidence type="ECO:0000313" key="14">
    <source>
        <dbReference type="Proteomes" id="UP000501128"/>
    </source>
</evidence>
<evidence type="ECO:0000259" key="12">
    <source>
        <dbReference type="PROSITE" id="PS50110"/>
    </source>
</evidence>
<dbReference type="SUPFAM" id="SSF46689">
    <property type="entry name" value="Homeodomain-like"/>
    <property type="match status" value="1"/>
</dbReference>
<dbReference type="InterPro" id="IPR005467">
    <property type="entry name" value="His_kinase_dom"/>
</dbReference>
<feature type="domain" description="HTH araC/xylS-type" evidence="10">
    <location>
        <begin position="561"/>
        <end position="659"/>
    </location>
</feature>
<keyword evidence="5" id="KW-0418">Kinase</keyword>
<dbReference type="GO" id="GO:0000155">
    <property type="term" value="F:phosphorelay sensor kinase activity"/>
    <property type="evidence" value="ECO:0007669"/>
    <property type="project" value="InterPro"/>
</dbReference>
<dbReference type="Pfam" id="PF12833">
    <property type="entry name" value="HTH_18"/>
    <property type="match status" value="1"/>
</dbReference>
<dbReference type="InterPro" id="IPR003661">
    <property type="entry name" value="HisK_dim/P_dom"/>
</dbReference>
<dbReference type="PROSITE" id="PS01124">
    <property type="entry name" value="HTH_ARAC_FAMILY_2"/>
    <property type="match status" value="1"/>
</dbReference>
<dbReference type="SMART" id="SM00387">
    <property type="entry name" value="HATPase_c"/>
    <property type="match status" value="1"/>
</dbReference>
<dbReference type="InterPro" id="IPR001789">
    <property type="entry name" value="Sig_transdc_resp-reg_receiver"/>
</dbReference>
<feature type="domain" description="Histidine kinase" evidence="11">
    <location>
        <begin position="162"/>
        <end position="383"/>
    </location>
</feature>
<name>A0A7L5DRR8_9BACT</name>
<evidence type="ECO:0000256" key="8">
    <source>
        <dbReference type="PROSITE-ProRule" id="PRU00169"/>
    </source>
</evidence>
<accession>A0A7L5DRR8</accession>
<keyword evidence="7" id="KW-0804">Transcription</keyword>
<keyword evidence="14" id="KW-1185">Reference proteome</keyword>
<dbReference type="PROSITE" id="PS50109">
    <property type="entry name" value="HIS_KIN"/>
    <property type="match status" value="1"/>
</dbReference>
<feature type="modified residue" description="4-aspartylphosphate" evidence="8">
    <location>
        <position position="460"/>
    </location>
</feature>
<dbReference type="InterPro" id="IPR011006">
    <property type="entry name" value="CheY-like_superfamily"/>
</dbReference>
<dbReference type="Gene3D" id="1.10.10.60">
    <property type="entry name" value="Homeodomain-like"/>
    <property type="match status" value="1"/>
</dbReference>
<dbReference type="Gene3D" id="3.30.565.10">
    <property type="entry name" value="Histidine kinase-like ATPase, C-terminal domain"/>
    <property type="match status" value="1"/>
</dbReference>
<sequence length="659" mass="73473">MRNLTHWHPSYLVGLSRHCGLYLTLVLLMASPALAQSVRIPVTQPITPAHSLLQSVVPAIVQAKKGVIRTARTRYRYQLVGLNQGWGITEWSLHHYSLFITVQPPWWRSWWAWLGYALLAAGSGWAVNRYRSRRQQDKQRMQQQEAEQLRQIDELKTRFFSNITHDLLTPLTLILGSSVGLISELGQSQYGERLRFIERNAQHLLTLINQLMDLSRLDANRTTLDLVRGQPDQVVGGVVDNFADVAAESYISLTYQTETTATYWFDADKLARITTNLLDNAIKFTPSTATAPGQITVLLRANTPMQQPGLYLSVTDTGIGIDSAHFPHLLNRFYRVDTPAPSPGSGIGLALVNELIELHGGTIDVDSQVGQGTTFHVFLPCQLDEPYAPGTTNTRVTTNSDAAVDSPPEPVRVLLVEDNEDMAQFIALSFPDHYQLYRASDGEAGLIQANHLLPDLIISDVMMPGMDGFTFCERIKSDPVTDHIPVLLLTAKSTLADRMHGLQLGADDYLSKPFHVPELLARINNLLTRQRRYSERVQAVLAGPAPVPNEPAPPPVHPFIQRLHTVLDEHLDQTDFGVDELAAAVHLSRMQLHRKLKALTDSSTTEFIRSYRLTQSLALLTSGVPVAQAAYAVGFTNPAYFSQRFREQFGKVPSSYLPE</sequence>
<dbReference type="PRINTS" id="PR00344">
    <property type="entry name" value="BCTRLSENSOR"/>
</dbReference>
<dbReference type="SUPFAM" id="SSF52172">
    <property type="entry name" value="CheY-like"/>
    <property type="match status" value="1"/>
</dbReference>
<feature type="domain" description="Response regulatory" evidence="12">
    <location>
        <begin position="412"/>
        <end position="527"/>
    </location>
</feature>
<proteinExistence type="predicted"/>
<dbReference type="PROSITE" id="PS50110">
    <property type="entry name" value="RESPONSE_REGULATORY"/>
    <property type="match status" value="1"/>
</dbReference>
<dbReference type="Pfam" id="PF00512">
    <property type="entry name" value="HisKA"/>
    <property type="match status" value="1"/>
</dbReference>
<organism evidence="13 14">
    <name type="scientific">Spirosoma rhododendri</name>
    <dbReference type="NCBI Taxonomy" id="2728024"/>
    <lineage>
        <taxon>Bacteria</taxon>
        <taxon>Pseudomonadati</taxon>
        <taxon>Bacteroidota</taxon>
        <taxon>Cytophagia</taxon>
        <taxon>Cytophagales</taxon>
        <taxon>Cytophagaceae</taxon>
        <taxon>Spirosoma</taxon>
    </lineage>
</organism>
<dbReference type="EC" id="2.7.13.3" evidence="2"/>
<dbReference type="Pfam" id="PF00072">
    <property type="entry name" value="Response_reg"/>
    <property type="match status" value="1"/>
</dbReference>
<evidence type="ECO:0000259" key="10">
    <source>
        <dbReference type="PROSITE" id="PS01124"/>
    </source>
</evidence>